<evidence type="ECO:0000259" key="2">
    <source>
        <dbReference type="Pfam" id="PF13115"/>
    </source>
</evidence>
<sequence length="139" mass="15749">MKNVRTAILILVVLFIAGCSQDQAVNSSKAEQEESVDVNEQLNVELILPEKAKVGESIEIKALVTQGNEAVDDAHEVVFEIWKEEEKDHSEMMDYTEYEEGYYSIKISLDEPGVYHIQSHVTARGMHIMPVKQVVIEEE</sequence>
<protein>
    <submittedName>
        <fullName evidence="3">FixH family protein</fullName>
    </submittedName>
</protein>
<feature type="signal peptide" evidence="1">
    <location>
        <begin position="1"/>
        <end position="24"/>
    </location>
</feature>
<dbReference type="RefSeq" id="WP_263061326.1">
    <property type="nucleotide sequence ID" value="NZ_JAOUSE010000011.1"/>
</dbReference>
<dbReference type="Pfam" id="PF13115">
    <property type="entry name" value="YtkA"/>
    <property type="match status" value="1"/>
</dbReference>
<proteinExistence type="predicted"/>
<dbReference type="EMBL" id="JAOUSE010000011">
    <property type="protein sequence ID" value="MCU9593974.1"/>
    <property type="molecule type" value="Genomic_DNA"/>
</dbReference>
<reference evidence="3 4" key="1">
    <citation type="submission" date="2022-10" db="EMBL/GenBank/DDBJ databases">
        <title>Description of Fervidibacillus gen. nov. in the family Fervidibacillaceae fam. nov. with two species, Fervidibacillus albus sp. nov., and Fervidibacillus halotolerans sp. nov., isolated from tidal flat sediments.</title>
        <authorList>
            <person name="Kwon K.K."/>
            <person name="Yang S.-H."/>
        </authorList>
    </citation>
    <scope>NUCLEOTIDE SEQUENCE [LARGE SCALE GENOMIC DNA]</scope>
    <source>
        <strain evidence="3 4">DSM 23332</strain>
    </source>
</reference>
<keyword evidence="4" id="KW-1185">Reference proteome</keyword>
<evidence type="ECO:0000313" key="4">
    <source>
        <dbReference type="Proteomes" id="UP001208656"/>
    </source>
</evidence>
<feature type="chain" id="PRO_5047411539" evidence="1">
    <location>
        <begin position="25"/>
        <end position="139"/>
    </location>
</feature>
<feature type="domain" description="YtkA-like" evidence="2">
    <location>
        <begin position="40"/>
        <end position="120"/>
    </location>
</feature>
<evidence type="ECO:0000313" key="3">
    <source>
        <dbReference type="EMBL" id="MCU9593974.1"/>
    </source>
</evidence>
<dbReference type="Proteomes" id="UP001208656">
    <property type="component" value="Unassembled WGS sequence"/>
</dbReference>
<gene>
    <name evidence="3" type="ORF">OEV82_05845</name>
</gene>
<dbReference type="PROSITE" id="PS51257">
    <property type="entry name" value="PROKAR_LIPOPROTEIN"/>
    <property type="match status" value="1"/>
</dbReference>
<accession>A0ABT2WE84</accession>
<comment type="caution">
    <text evidence="3">The sequence shown here is derived from an EMBL/GenBank/DDBJ whole genome shotgun (WGS) entry which is preliminary data.</text>
</comment>
<dbReference type="InterPro" id="IPR032693">
    <property type="entry name" value="YtkA-like_dom"/>
</dbReference>
<organism evidence="3 4">
    <name type="scientific">Pallidibacillus thermolactis</name>
    <dbReference type="NCBI Taxonomy" id="251051"/>
    <lineage>
        <taxon>Bacteria</taxon>
        <taxon>Bacillati</taxon>
        <taxon>Bacillota</taxon>
        <taxon>Bacilli</taxon>
        <taxon>Bacillales</taxon>
        <taxon>Bacillaceae</taxon>
        <taxon>Pallidibacillus</taxon>
    </lineage>
</organism>
<keyword evidence="1" id="KW-0732">Signal</keyword>
<name>A0ABT2WE84_9BACI</name>
<evidence type="ECO:0000256" key="1">
    <source>
        <dbReference type="SAM" id="SignalP"/>
    </source>
</evidence>